<dbReference type="EMBL" id="JACRTA010000003">
    <property type="protein sequence ID" value="MBC8568728.1"/>
    <property type="molecule type" value="Genomic_DNA"/>
</dbReference>
<keyword evidence="1" id="KW-1133">Transmembrane helix</keyword>
<evidence type="ECO:0000256" key="1">
    <source>
        <dbReference type="SAM" id="Phobius"/>
    </source>
</evidence>
<feature type="domain" description="Sporulation stage II protein D amidase enhancer LytB N-terminal" evidence="2">
    <location>
        <begin position="86"/>
        <end position="195"/>
    </location>
</feature>
<evidence type="ECO:0000313" key="3">
    <source>
        <dbReference type="EMBL" id="MBC8568728.1"/>
    </source>
</evidence>
<feature type="transmembrane region" description="Helical" evidence="1">
    <location>
        <begin position="35"/>
        <end position="53"/>
    </location>
</feature>
<dbReference type="NCBIfam" id="TIGR02669">
    <property type="entry name" value="SpoIID_LytB"/>
    <property type="match status" value="1"/>
</dbReference>
<dbReference type="InterPro" id="IPR013693">
    <property type="entry name" value="SpoIID/LytB_N"/>
</dbReference>
<dbReference type="RefSeq" id="WP_187525438.1">
    <property type="nucleotide sequence ID" value="NZ_JACRTA010000003.1"/>
</dbReference>
<dbReference type="InterPro" id="IPR051922">
    <property type="entry name" value="Bact_Sporulation_Assoc"/>
</dbReference>
<name>A0A926IA12_9FIRM</name>
<dbReference type="NCBIfam" id="TIGR02870">
    <property type="entry name" value="spore_II_D"/>
    <property type="match status" value="1"/>
</dbReference>
<dbReference type="GO" id="GO:0030435">
    <property type="term" value="P:sporulation resulting in formation of a cellular spore"/>
    <property type="evidence" value="ECO:0007669"/>
    <property type="project" value="InterPro"/>
</dbReference>
<keyword evidence="1" id="KW-0812">Transmembrane</keyword>
<dbReference type="InterPro" id="IPR013486">
    <property type="entry name" value="SpoIID/LytB"/>
</dbReference>
<keyword evidence="1" id="KW-0472">Membrane</keyword>
<keyword evidence="4" id="KW-1185">Reference proteome</keyword>
<sequence>MMKRRIRKKRKLKKHINSFLDIWGSAMDIPFIKPIFITILTICILLIFIPYILTKISPNTDEPEKELIPQAEFQLKEVPETINIYRTESKKVETVNFENYVKGVISGEMPSDFHIEALKAQAVAARTYSLARVLKAQSGSNPEAHPDAPLCDSTHCQVYKNESELEALKGKDWMNDGWKKICRAADETKGQLLYYNGELVEQALFHSSSGGKTENSEDVFASAVPYLVSVDSPYEDEATHQEEQHSFSIAEISAAVKNKYPNISFGTITADTIKIINRSNGNRVEKMQIGNGILKGREVREALNLPSANFTINISEDTVTFTSNGSGHGVGMSQYGADGMAKNGYNYKDILSHYYSGTQVY</sequence>
<dbReference type="GO" id="GO:0030288">
    <property type="term" value="C:outer membrane-bounded periplasmic space"/>
    <property type="evidence" value="ECO:0007669"/>
    <property type="project" value="TreeGrafter"/>
</dbReference>
<gene>
    <name evidence="3" type="primary">spoIID</name>
    <name evidence="3" type="ORF">H8692_08160</name>
</gene>
<organism evidence="3 4">
    <name type="scientific">Lentihominibacter hominis</name>
    <dbReference type="NCBI Taxonomy" id="2763645"/>
    <lineage>
        <taxon>Bacteria</taxon>
        <taxon>Bacillati</taxon>
        <taxon>Bacillota</taxon>
        <taxon>Clostridia</taxon>
        <taxon>Peptostreptococcales</taxon>
        <taxon>Anaerovoracaceae</taxon>
        <taxon>Lentihominibacter</taxon>
    </lineage>
</organism>
<proteinExistence type="predicted"/>
<reference evidence="3" key="1">
    <citation type="submission" date="2020-08" db="EMBL/GenBank/DDBJ databases">
        <title>Genome public.</title>
        <authorList>
            <person name="Liu C."/>
            <person name="Sun Q."/>
        </authorList>
    </citation>
    <scope>NUCLEOTIDE SEQUENCE</scope>
    <source>
        <strain evidence="3">NSJ-24</strain>
    </source>
</reference>
<dbReference type="Pfam" id="PF08486">
    <property type="entry name" value="SpoIID"/>
    <property type="match status" value="1"/>
</dbReference>
<comment type="caution">
    <text evidence="3">The sequence shown here is derived from an EMBL/GenBank/DDBJ whole genome shotgun (WGS) entry which is preliminary data.</text>
</comment>
<dbReference type="InterPro" id="IPR014225">
    <property type="entry name" value="Spore_II_D_firmicutes"/>
</dbReference>
<accession>A0A926IA12</accession>
<evidence type="ECO:0000259" key="2">
    <source>
        <dbReference type="Pfam" id="PF08486"/>
    </source>
</evidence>
<dbReference type="PANTHER" id="PTHR30032">
    <property type="entry name" value="N-ACETYLMURAMOYL-L-ALANINE AMIDASE-RELATED"/>
    <property type="match status" value="1"/>
</dbReference>
<dbReference type="Proteomes" id="UP000610862">
    <property type="component" value="Unassembled WGS sequence"/>
</dbReference>
<dbReference type="PANTHER" id="PTHR30032:SF4">
    <property type="entry name" value="AMIDASE ENHANCER"/>
    <property type="match status" value="1"/>
</dbReference>
<dbReference type="AlphaFoldDB" id="A0A926IA12"/>
<protein>
    <submittedName>
        <fullName evidence="3">Stage II sporulation protein D</fullName>
    </submittedName>
</protein>
<evidence type="ECO:0000313" key="4">
    <source>
        <dbReference type="Proteomes" id="UP000610862"/>
    </source>
</evidence>